<reference evidence="2" key="1">
    <citation type="journal article" date="2013" name="Nature">
        <title>Draft genome of the wheat A-genome progenitor Triticum urartu.</title>
        <authorList>
            <person name="Ling H.Q."/>
            <person name="Zhao S."/>
            <person name="Liu D."/>
            <person name="Wang J."/>
            <person name="Sun H."/>
            <person name="Zhang C."/>
            <person name="Fan H."/>
            <person name="Li D."/>
            <person name="Dong L."/>
            <person name="Tao Y."/>
            <person name="Gao C."/>
            <person name="Wu H."/>
            <person name="Li Y."/>
            <person name="Cui Y."/>
            <person name="Guo X."/>
            <person name="Zheng S."/>
            <person name="Wang B."/>
            <person name="Yu K."/>
            <person name="Liang Q."/>
            <person name="Yang W."/>
            <person name="Lou X."/>
            <person name="Chen J."/>
            <person name="Feng M."/>
            <person name="Jian J."/>
            <person name="Zhang X."/>
            <person name="Luo G."/>
            <person name="Jiang Y."/>
            <person name="Liu J."/>
            <person name="Wang Z."/>
            <person name="Sha Y."/>
            <person name="Zhang B."/>
            <person name="Wu H."/>
            <person name="Tang D."/>
            <person name="Shen Q."/>
            <person name="Xue P."/>
            <person name="Zou S."/>
            <person name="Wang X."/>
            <person name="Liu X."/>
            <person name="Wang F."/>
            <person name="Yang Y."/>
            <person name="An X."/>
            <person name="Dong Z."/>
            <person name="Zhang K."/>
            <person name="Zhang X."/>
            <person name="Luo M.C."/>
            <person name="Dvorak J."/>
            <person name="Tong Y."/>
            <person name="Wang J."/>
            <person name="Yang H."/>
            <person name="Li Z."/>
            <person name="Wang D."/>
            <person name="Zhang A."/>
            <person name="Wang J."/>
        </authorList>
    </citation>
    <scope>NUCLEOTIDE SEQUENCE</scope>
    <source>
        <strain evidence="2">cv. G1812</strain>
    </source>
</reference>
<dbReference type="Gramene" id="TuG1812G0200004301.01.T01">
    <property type="protein sequence ID" value="TuG1812G0200004301.01.T01"/>
    <property type="gene ID" value="TuG1812G0200004301.01"/>
</dbReference>
<dbReference type="EnsemblPlants" id="TuG1812G0200004301.01.T01">
    <property type="protein sequence ID" value="TuG1812G0200004301.01.T01"/>
    <property type="gene ID" value="TuG1812G0200004301.01"/>
</dbReference>
<evidence type="ECO:0000313" key="2">
    <source>
        <dbReference type="Proteomes" id="UP000015106"/>
    </source>
</evidence>
<dbReference type="Proteomes" id="UP000015106">
    <property type="component" value="Chromosome 2"/>
</dbReference>
<reference evidence="1" key="2">
    <citation type="submission" date="2018-03" db="EMBL/GenBank/DDBJ databases">
        <title>The Triticum urartu genome reveals the dynamic nature of wheat genome evolution.</title>
        <authorList>
            <person name="Ling H."/>
            <person name="Ma B."/>
            <person name="Shi X."/>
            <person name="Liu H."/>
            <person name="Dong L."/>
            <person name="Sun H."/>
            <person name="Cao Y."/>
            <person name="Gao Q."/>
            <person name="Zheng S."/>
            <person name="Li Y."/>
            <person name="Yu Y."/>
            <person name="Du H."/>
            <person name="Qi M."/>
            <person name="Li Y."/>
            <person name="Yu H."/>
            <person name="Cui Y."/>
            <person name="Wang N."/>
            <person name="Chen C."/>
            <person name="Wu H."/>
            <person name="Zhao Y."/>
            <person name="Zhang J."/>
            <person name="Li Y."/>
            <person name="Zhou W."/>
            <person name="Zhang B."/>
            <person name="Hu W."/>
            <person name="Eijk M."/>
            <person name="Tang J."/>
            <person name="Witsenboer H."/>
            <person name="Zhao S."/>
            <person name="Li Z."/>
            <person name="Zhang A."/>
            <person name="Wang D."/>
            <person name="Liang C."/>
        </authorList>
    </citation>
    <scope>NUCLEOTIDE SEQUENCE [LARGE SCALE GENOMIC DNA]</scope>
    <source>
        <strain evidence="1">cv. G1812</strain>
    </source>
</reference>
<accession>A0A8R7PI97</accession>
<keyword evidence="2" id="KW-1185">Reference proteome</keyword>
<dbReference type="AlphaFoldDB" id="A0A8R7PI97"/>
<protein>
    <submittedName>
        <fullName evidence="1">Uncharacterized protein</fullName>
    </submittedName>
</protein>
<reference evidence="1" key="3">
    <citation type="submission" date="2022-06" db="UniProtKB">
        <authorList>
            <consortium name="EnsemblPlants"/>
        </authorList>
    </citation>
    <scope>IDENTIFICATION</scope>
</reference>
<organism evidence="1 2">
    <name type="scientific">Triticum urartu</name>
    <name type="common">Red wild einkorn</name>
    <name type="synonym">Crithodium urartu</name>
    <dbReference type="NCBI Taxonomy" id="4572"/>
    <lineage>
        <taxon>Eukaryota</taxon>
        <taxon>Viridiplantae</taxon>
        <taxon>Streptophyta</taxon>
        <taxon>Embryophyta</taxon>
        <taxon>Tracheophyta</taxon>
        <taxon>Spermatophyta</taxon>
        <taxon>Magnoliopsida</taxon>
        <taxon>Liliopsida</taxon>
        <taxon>Poales</taxon>
        <taxon>Poaceae</taxon>
        <taxon>BOP clade</taxon>
        <taxon>Pooideae</taxon>
        <taxon>Triticodae</taxon>
        <taxon>Triticeae</taxon>
        <taxon>Triticinae</taxon>
        <taxon>Triticum</taxon>
    </lineage>
</organism>
<proteinExistence type="predicted"/>
<evidence type="ECO:0000313" key="1">
    <source>
        <dbReference type="EnsemblPlants" id="TuG1812G0200004301.01.T01"/>
    </source>
</evidence>
<name>A0A8R7PI97_TRIUA</name>
<sequence length="94" mass="11044">MLLVARDICFSPLCSVSNFVEIGKVFRRDKKSLKDLDFFLLYLKFQHLNCFQVLLDLSKLFRKVQNMLSLNCYRYIDALPSLVHSSVSHWVLSK</sequence>